<feature type="region of interest" description="Disordered" evidence="2">
    <location>
        <begin position="73"/>
        <end position="98"/>
    </location>
</feature>
<dbReference type="AlphaFoldDB" id="A0A165RYL9"/>
<feature type="signal peptide" evidence="3">
    <location>
        <begin position="1"/>
        <end position="23"/>
    </location>
</feature>
<dbReference type="STRING" id="1314782.A0A165RYL9"/>
<dbReference type="PANTHER" id="PTHR31836">
    <property type="match status" value="1"/>
</dbReference>
<dbReference type="Gene3D" id="2.40.40.10">
    <property type="entry name" value="RlpA-like domain"/>
    <property type="match status" value="1"/>
</dbReference>
<dbReference type="InterPro" id="IPR036908">
    <property type="entry name" value="RlpA-like_sf"/>
</dbReference>
<dbReference type="SUPFAM" id="SSF50685">
    <property type="entry name" value="Barwin-like endoglucanases"/>
    <property type="match status" value="1"/>
</dbReference>
<dbReference type="InterPro" id="IPR051477">
    <property type="entry name" value="Expansin_CellWall"/>
</dbReference>
<dbReference type="OrthoDB" id="406505at2759"/>
<proteinExistence type="predicted"/>
<feature type="chain" id="PRO_5007866080" evidence="3">
    <location>
        <begin position="24"/>
        <end position="257"/>
    </location>
</feature>
<dbReference type="EMBL" id="KV425577">
    <property type="protein sequence ID" value="KZT24432.1"/>
    <property type="molecule type" value="Genomic_DNA"/>
</dbReference>
<gene>
    <name evidence="4" type="ORF">NEOLEDRAFT_1242384</name>
</gene>
<evidence type="ECO:0000313" key="5">
    <source>
        <dbReference type="Proteomes" id="UP000076761"/>
    </source>
</evidence>
<name>A0A165RYL9_9AGAM</name>
<reference evidence="4 5" key="1">
    <citation type="journal article" date="2016" name="Mol. Biol. Evol.">
        <title>Comparative Genomics of Early-Diverging Mushroom-Forming Fungi Provides Insights into the Origins of Lignocellulose Decay Capabilities.</title>
        <authorList>
            <person name="Nagy L.G."/>
            <person name="Riley R."/>
            <person name="Tritt A."/>
            <person name="Adam C."/>
            <person name="Daum C."/>
            <person name="Floudas D."/>
            <person name="Sun H."/>
            <person name="Yadav J.S."/>
            <person name="Pangilinan J."/>
            <person name="Larsson K.H."/>
            <person name="Matsuura K."/>
            <person name="Barry K."/>
            <person name="Labutti K."/>
            <person name="Kuo R."/>
            <person name="Ohm R.A."/>
            <person name="Bhattacharya S.S."/>
            <person name="Shirouzu T."/>
            <person name="Yoshinaga Y."/>
            <person name="Martin F.M."/>
            <person name="Grigoriev I.V."/>
            <person name="Hibbett D.S."/>
        </authorList>
    </citation>
    <scope>NUCLEOTIDE SEQUENCE [LARGE SCALE GENOMIC DNA]</scope>
    <source>
        <strain evidence="4 5">HHB14362 ss-1</strain>
    </source>
</reference>
<evidence type="ECO:0000256" key="1">
    <source>
        <dbReference type="ARBA" id="ARBA00022729"/>
    </source>
</evidence>
<dbReference type="Proteomes" id="UP000076761">
    <property type="component" value="Unassembled WGS sequence"/>
</dbReference>
<protein>
    <submittedName>
        <fullName evidence="4">Uncharacterized protein</fullName>
    </submittedName>
</protein>
<keyword evidence="5" id="KW-1185">Reference proteome</keyword>
<keyword evidence="1 3" id="KW-0732">Signal</keyword>
<dbReference type="CDD" id="cd22191">
    <property type="entry name" value="DPBB_RlpA_EXP_N-like"/>
    <property type="match status" value="1"/>
</dbReference>
<evidence type="ECO:0000256" key="3">
    <source>
        <dbReference type="SAM" id="SignalP"/>
    </source>
</evidence>
<accession>A0A165RYL9</accession>
<organism evidence="4 5">
    <name type="scientific">Neolentinus lepideus HHB14362 ss-1</name>
    <dbReference type="NCBI Taxonomy" id="1314782"/>
    <lineage>
        <taxon>Eukaryota</taxon>
        <taxon>Fungi</taxon>
        <taxon>Dikarya</taxon>
        <taxon>Basidiomycota</taxon>
        <taxon>Agaricomycotina</taxon>
        <taxon>Agaricomycetes</taxon>
        <taxon>Gloeophyllales</taxon>
        <taxon>Gloeophyllaceae</taxon>
        <taxon>Neolentinus</taxon>
    </lineage>
</organism>
<evidence type="ECO:0000256" key="2">
    <source>
        <dbReference type="SAM" id="MobiDB-lite"/>
    </source>
</evidence>
<dbReference type="PANTHER" id="PTHR31836:SF22">
    <property type="entry name" value="RLPA-LIKE PROTEIN DOUBLE-PSI BETA-BARREL DOMAIN-CONTAINING PROTEIN"/>
    <property type="match status" value="1"/>
</dbReference>
<sequence length="257" mass="27987">MFLHSGLATIVLVTSWLPLFTGASVLEPRSLAYTRYTTPHSLGDNYVFDARDGWQTTNVTDMQYKYSRSSVSHGNESLVDSSGLEKRASKAKSSKKATSSTKSKLKTLALSKANILTGASVVHALDSVWNSLKGIGKAEDVTITWYTGHDLENPSCWASGNWAPTDNSFACALTLDGWTSKPQCFKFLELCKDSKTCVFVRVVDTCAGCAPGSKHVDLTKAAFSNLADINEGILSVHMRPATDPSPHWFEELWGPKA</sequence>
<evidence type="ECO:0000313" key="4">
    <source>
        <dbReference type="EMBL" id="KZT24432.1"/>
    </source>
</evidence>
<dbReference type="InParanoid" id="A0A165RYL9"/>